<evidence type="ECO:0000313" key="3">
    <source>
        <dbReference type="Proteomes" id="UP000091820"/>
    </source>
</evidence>
<reference evidence="3" key="1">
    <citation type="submission" date="2014-03" db="EMBL/GenBank/DDBJ databases">
        <authorList>
            <person name="Aksoy S."/>
            <person name="Warren W."/>
            <person name="Wilson R.K."/>
        </authorList>
    </citation>
    <scope>NUCLEOTIDE SEQUENCE [LARGE SCALE GENOMIC DNA]</scope>
    <source>
        <strain evidence="3">IAEA</strain>
    </source>
</reference>
<keyword evidence="1" id="KW-1133">Transmembrane helix</keyword>
<protein>
    <submittedName>
        <fullName evidence="2">Uncharacterized protein</fullName>
    </submittedName>
</protein>
<keyword evidence="1" id="KW-0472">Membrane</keyword>
<feature type="transmembrane region" description="Helical" evidence="1">
    <location>
        <begin position="97"/>
        <end position="125"/>
    </location>
</feature>
<dbReference type="VEuPathDB" id="VectorBase:GBRI008151"/>
<dbReference type="EnsemblMetazoa" id="GBRI008151-RA">
    <property type="protein sequence ID" value="GBRI008151-PA"/>
    <property type="gene ID" value="GBRI008151"/>
</dbReference>
<accession>A0A1A9W6M6</accession>
<sequence>MFLEEDNFLQLPNSVGSFPPLCEYGELLPLVGTKLLLLLRPRLVEEYEYEAKKSDQIPLNKRIEGRYKKSLEHHLTSITVGGTFPSGYVSIDASCLVILYSLCLLLFLRCGTVSIAGTICVVIAINHR</sequence>
<keyword evidence="1" id="KW-0812">Transmembrane</keyword>
<proteinExistence type="predicted"/>
<dbReference type="AlphaFoldDB" id="A0A1A9W6M6"/>
<evidence type="ECO:0000256" key="1">
    <source>
        <dbReference type="SAM" id="Phobius"/>
    </source>
</evidence>
<keyword evidence="3" id="KW-1185">Reference proteome</keyword>
<reference evidence="2" key="2">
    <citation type="submission" date="2020-05" db="UniProtKB">
        <authorList>
            <consortium name="EnsemblMetazoa"/>
        </authorList>
    </citation>
    <scope>IDENTIFICATION</scope>
    <source>
        <strain evidence="2">IAEA</strain>
    </source>
</reference>
<evidence type="ECO:0000313" key="2">
    <source>
        <dbReference type="EnsemblMetazoa" id="GBRI008151-PA"/>
    </source>
</evidence>
<name>A0A1A9W6M6_9MUSC</name>
<organism evidence="2 3">
    <name type="scientific">Glossina brevipalpis</name>
    <dbReference type="NCBI Taxonomy" id="37001"/>
    <lineage>
        <taxon>Eukaryota</taxon>
        <taxon>Metazoa</taxon>
        <taxon>Ecdysozoa</taxon>
        <taxon>Arthropoda</taxon>
        <taxon>Hexapoda</taxon>
        <taxon>Insecta</taxon>
        <taxon>Pterygota</taxon>
        <taxon>Neoptera</taxon>
        <taxon>Endopterygota</taxon>
        <taxon>Diptera</taxon>
        <taxon>Brachycera</taxon>
        <taxon>Muscomorpha</taxon>
        <taxon>Hippoboscoidea</taxon>
        <taxon>Glossinidae</taxon>
        <taxon>Glossina</taxon>
    </lineage>
</organism>
<dbReference type="Proteomes" id="UP000091820">
    <property type="component" value="Unassembled WGS sequence"/>
</dbReference>